<dbReference type="Proteomes" id="UP000182192">
    <property type="component" value="Unassembled WGS sequence"/>
</dbReference>
<protein>
    <recommendedName>
        <fullName evidence="3">Phage portal protein, HK97 family</fullName>
    </recommendedName>
</protein>
<organism evidence="1 2">
    <name type="scientific">Ruminococcus albus</name>
    <dbReference type="NCBI Taxonomy" id="1264"/>
    <lineage>
        <taxon>Bacteria</taxon>
        <taxon>Bacillati</taxon>
        <taxon>Bacillota</taxon>
        <taxon>Clostridia</taxon>
        <taxon>Eubacteriales</taxon>
        <taxon>Oscillospiraceae</taxon>
        <taxon>Ruminococcus</taxon>
    </lineage>
</organism>
<sequence>MTEERRGLGLKIFGRKDREEKSYERQCFSAEAGESIFRLAADEGCLEGGIYDGLRATVPVIDACFGKIIRLVGDFKVMARDERFDDELESFCREVTVGISGKSLNTFADMYLDSLLTYGRAVGRIVTDRETMTVRGLVVGDSSLFRVKQGKGALDREFCFYGGGEVMKVPEPEKLLYTVMNPSPKHPDGVSVLRGLPAISSVLMRIYQCIGQNFDRVGNVRYAVTYKPAEDGSDKRYARERAQEIAAAWADGMQSAKNGIVKDFITVGDVGIKVIGAENQLIDTEVPVRQLLEQLIAKLSVPPFLLGLNWSTTERMSSQQADILTSELEYYRRLLEPVLRDICEAFLRTCGTDCGVDIEWGNINLQDEEALARSRLYNAQARKIELENEAEEERRSGK</sequence>
<dbReference type="EMBL" id="FOKQ01000004">
    <property type="protein sequence ID" value="SFB85310.1"/>
    <property type="molecule type" value="Genomic_DNA"/>
</dbReference>
<dbReference type="AlphaFoldDB" id="A0A1I1EK27"/>
<name>A0A1I1EK27_RUMAL</name>
<proteinExistence type="predicted"/>
<dbReference type="RefSeq" id="WP_242940761.1">
    <property type="nucleotide sequence ID" value="NZ_FOKQ01000004.1"/>
</dbReference>
<reference evidence="1 2" key="1">
    <citation type="submission" date="2016-10" db="EMBL/GenBank/DDBJ databases">
        <authorList>
            <person name="de Groot N.N."/>
        </authorList>
    </citation>
    <scope>NUCLEOTIDE SEQUENCE [LARGE SCALE GENOMIC DNA]</scope>
    <source>
        <strain evidence="1 2">AR67</strain>
    </source>
</reference>
<evidence type="ECO:0000313" key="2">
    <source>
        <dbReference type="Proteomes" id="UP000182192"/>
    </source>
</evidence>
<evidence type="ECO:0008006" key="3">
    <source>
        <dbReference type="Google" id="ProtNLM"/>
    </source>
</evidence>
<gene>
    <name evidence="1" type="ORF">SAMN02910406_00662</name>
</gene>
<accession>A0A1I1EK27</accession>
<evidence type="ECO:0000313" key="1">
    <source>
        <dbReference type="EMBL" id="SFB85310.1"/>
    </source>
</evidence>